<keyword evidence="2" id="KW-0663">Pyridoxal phosphate</keyword>
<evidence type="ECO:0000313" key="8">
    <source>
        <dbReference type="Proteomes" id="UP001140272"/>
    </source>
</evidence>
<dbReference type="InterPro" id="IPR036052">
    <property type="entry name" value="TrpB-like_PALP_sf"/>
</dbReference>
<evidence type="ECO:0000313" key="7">
    <source>
        <dbReference type="Proteomes" id="UP001055159"/>
    </source>
</evidence>
<evidence type="ECO:0000256" key="2">
    <source>
        <dbReference type="ARBA" id="ARBA00022898"/>
    </source>
</evidence>
<evidence type="ECO:0000313" key="6">
    <source>
        <dbReference type="EMBL" id="ULP37703.1"/>
    </source>
</evidence>
<feature type="region of interest" description="Disordered" evidence="3">
    <location>
        <begin position="1"/>
        <end position="34"/>
    </location>
</feature>
<dbReference type="InterPro" id="IPR001926">
    <property type="entry name" value="TrpB-like_PALP"/>
</dbReference>
<reference evidence="5" key="2">
    <citation type="journal article" date="2022" name="BMC Genomics">
        <title>Comparative genome analysis of mycobacteria focusing on tRNA and non-coding RNA.</title>
        <authorList>
            <person name="Behra P.R.K."/>
            <person name="Pettersson B.M.F."/>
            <person name="Ramesh M."/>
            <person name="Das S."/>
            <person name="Dasgupta S."/>
            <person name="Kirsebom L.A."/>
        </authorList>
    </citation>
    <scope>NUCLEOTIDE SEQUENCE</scope>
    <source>
        <strain evidence="5">DSM 45406</strain>
    </source>
</reference>
<reference evidence="6" key="3">
    <citation type="submission" date="2022-08" db="EMBL/GenBank/DDBJ databases">
        <title>Whole genome sequencing of non-tuberculosis mycobacteria type-strains.</title>
        <authorList>
            <person name="Igarashi Y."/>
            <person name="Osugi A."/>
            <person name="Mitarai S."/>
        </authorList>
    </citation>
    <scope>NUCLEOTIDE SEQUENCE</scope>
    <source>
        <strain evidence="6">JCM 16372</strain>
    </source>
</reference>
<evidence type="ECO:0000256" key="3">
    <source>
        <dbReference type="SAM" id="MobiDB-lite"/>
    </source>
</evidence>
<dbReference type="AlphaFoldDB" id="A0A9X2XXZ1"/>
<dbReference type="Gene3D" id="3.40.50.1100">
    <property type="match status" value="3"/>
</dbReference>
<evidence type="ECO:0000256" key="1">
    <source>
        <dbReference type="ARBA" id="ARBA00001933"/>
    </source>
</evidence>
<dbReference type="GO" id="GO:0008838">
    <property type="term" value="F:diaminopropionate ammonia-lyase activity"/>
    <property type="evidence" value="ECO:0007669"/>
    <property type="project" value="UniProtKB-EC"/>
</dbReference>
<dbReference type="Pfam" id="PF00291">
    <property type="entry name" value="PALP"/>
    <property type="match status" value="1"/>
</dbReference>
<sequence length="393" mass="40193">MTEIYANPAARPSVPTAGFSPESRLPQATHQTLPGYRPTVLHSSPGLAERLGVGTVLVKDESERLGLPSFKILGASWAALTTVQKAWGGQTDGPLSVESVRAAIGTTTGRGLVAATDGNHGRGIARVAALLGLDATILVPSGTSQARIDAIASEGATVEVVDGTYDDAIAASARLADHDHLVVSDTSWDGYVDAPRAVVEGYSTMFFEIDDALAEQGLPAPDVVALQAGVGAFAASGLRHYRDGRERPPTTVVVEPSSANCLMASARAGGLTLVPGPHPSSMAGLNCGMPSELVWPVLAAGTDVFVGIADAYAEEAMRALAREGIVSGESGAAGLGGLMALAEHGTPEERSRAGLHAAACVLIVNTEGATDPANYERVVGRPATDVATALDPH</sequence>
<protein>
    <submittedName>
        <fullName evidence="5">Diaminopropionate ammonia-lyase</fullName>
        <ecNumber evidence="5">4.3.1.15</ecNumber>
    </submittedName>
</protein>
<gene>
    <name evidence="5" type="ORF">H7H73_11930</name>
    <name evidence="6" type="ORF">MJO55_04495</name>
</gene>
<keyword evidence="5" id="KW-0456">Lyase</keyword>
<keyword evidence="7" id="KW-1185">Reference proteome</keyword>
<organism evidence="5 8">
    <name type="scientific">Mycolicibacterium rufum</name>
    <dbReference type="NCBI Taxonomy" id="318424"/>
    <lineage>
        <taxon>Bacteria</taxon>
        <taxon>Bacillati</taxon>
        <taxon>Actinomycetota</taxon>
        <taxon>Actinomycetes</taxon>
        <taxon>Mycobacteriales</taxon>
        <taxon>Mycobacteriaceae</taxon>
        <taxon>Mycolicibacterium</taxon>
    </lineage>
</organism>
<dbReference type="PANTHER" id="PTHR42937:SF1">
    <property type="entry name" value="DIAMINOPROPIONATE AMMONIA-LYASE"/>
    <property type="match status" value="1"/>
</dbReference>
<dbReference type="Proteomes" id="UP001055159">
    <property type="component" value="Chromosome"/>
</dbReference>
<evidence type="ECO:0000313" key="5">
    <source>
        <dbReference type="EMBL" id="MCV7071026.1"/>
    </source>
</evidence>
<proteinExistence type="predicted"/>
<name>A0A9X2XXZ1_9MYCO</name>
<dbReference type="Proteomes" id="UP001140272">
    <property type="component" value="Unassembled WGS sequence"/>
</dbReference>
<reference evidence="5" key="1">
    <citation type="submission" date="2020-07" db="EMBL/GenBank/DDBJ databases">
        <authorList>
            <person name="Pettersson B.M.F."/>
            <person name="Behra P.R.K."/>
            <person name="Ramesh M."/>
            <person name="Das S."/>
            <person name="Dasgupta S."/>
            <person name="Kirsebom L.A."/>
        </authorList>
    </citation>
    <scope>NUCLEOTIDE SEQUENCE</scope>
    <source>
        <strain evidence="5">DSM 45406</strain>
    </source>
</reference>
<dbReference type="RefSeq" id="WP_052428700.1">
    <property type="nucleotide sequence ID" value="NZ_CP092427.2"/>
</dbReference>
<dbReference type="EMBL" id="CP092427">
    <property type="protein sequence ID" value="ULP37703.1"/>
    <property type="molecule type" value="Genomic_DNA"/>
</dbReference>
<comment type="cofactor">
    <cofactor evidence="1">
        <name>pyridoxal 5'-phosphate</name>
        <dbReference type="ChEBI" id="CHEBI:597326"/>
    </cofactor>
</comment>
<dbReference type="PANTHER" id="PTHR42937">
    <property type="match status" value="1"/>
</dbReference>
<dbReference type="EC" id="4.3.1.15" evidence="5"/>
<dbReference type="EMBL" id="JACKRN010000434">
    <property type="protein sequence ID" value="MCV7071026.1"/>
    <property type="molecule type" value="Genomic_DNA"/>
</dbReference>
<accession>A0A9X2XXZ1</accession>
<evidence type="ECO:0000259" key="4">
    <source>
        <dbReference type="Pfam" id="PF00291"/>
    </source>
</evidence>
<dbReference type="SUPFAM" id="SSF53686">
    <property type="entry name" value="Tryptophan synthase beta subunit-like PLP-dependent enzymes"/>
    <property type="match status" value="1"/>
</dbReference>
<dbReference type="GO" id="GO:1901605">
    <property type="term" value="P:alpha-amino acid metabolic process"/>
    <property type="evidence" value="ECO:0007669"/>
    <property type="project" value="UniProtKB-ARBA"/>
</dbReference>
<feature type="domain" description="Tryptophan synthase beta chain-like PALP" evidence="4">
    <location>
        <begin position="34"/>
        <end position="350"/>
    </location>
</feature>
<dbReference type="NCBIfam" id="NF006058">
    <property type="entry name" value="PRK08206.1"/>
    <property type="match status" value="1"/>
</dbReference>